<proteinExistence type="predicted"/>
<dbReference type="InterPro" id="IPR004386">
    <property type="entry name" value="Toxin_YafQ-like"/>
</dbReference>
<organism evidence="2 3">
    <name type="scientific">Candidatus Sungbacteria bacterium RIFCSPHIGHO2_02_FULL_49_20</name>
    <dbReference type="NCBI Taxonomy" id="1802272"/>
    <lineage>
        <taxon>Bacteria</taxon>
        <taxon>Candidatus Sungiibacteriota</taxon>
    </lineage>
</organism>
<sequence length="86" mass="10372">MKVLFHKNFDKSYQKLPESVRDKFKKRLRLFISDPFHPILNNHALHGEWRDFRSINVTGDFRAFYKPLNDTTIEFAIIDTHSNLFF</sequence>
<evidence type="ECO:0000313" key="3">
    <source>
        <dbReference type="Proteomes" id="UP000178710"/>
    </source>
</evidence>
<dbReference type="EMBL" id="MHQK01000039">
    <property type="protein sequence ID" value="OHA01052.1"/>
    <property type="molecule type" value="Genomic_DNA"/>
</dbReference>
<name>A0A1G2KR32_9BACT</name>
<dbReference type="NCBIfam" id="TIGR02385">
    <property type="entry name" value="RelE_StbE"/>
    <property type="match status" value="1"/>
</dbReference>
<dbReference type="Gene3D" id="3.30.2310.20">
    <property type="entry name" value="RelE-like"/>
    <property type="match status" value="1"/>
</dbReference>
<dbReference type="InterPro" id="IPR007712">
    <property type="entry name" value="RelE/ParE_toxin"/>
</dbReference>
<dbReference type="InterPro" id="IPR035093">
    <property type="entry name" value="RelE/ParE_toxin_dom_sf"/>
</dbReference>
<dbReference type="SUPFAM" id="SSF143011">
    <property type="entry name" value="RelE-like"/>
    <property type="match status" value="1"/>
</dbReference>
<dbReference type="Proteomes" id="UP000178710">
    <property type="component" value="Unassembled WGS sequence"/>
</dbReference>
<protein>
    <recommendedName>
        <fullName evidence="4">Plasmid stabilization protein</fullName>
    </recommendedName>
</protein>
<comment type="caution">
    <text evidence="2">The sequence shown here is derived from an EMBL/GenBank/DDBJ whole genome shotgun (WGS) entry which is preliminary data.</text>
</comment>
<reference evidence="2 3" key="1">
    <citation type="journal article" date="2016" name="Nat. Commun.">
        <title>Thousands of microbial genomes shed light on interconnected biogeochemical processes in an aquifer system.</title>
        <authorList>
            <person name="Anantharaman K."/>
            <person name="Brown C.T."/>
            <person name="Hug L.A."/>
            <person name="Sharon I."/>
            <person name="Castelle C.J."/>
            <person name="Probst A.J."/>
            <person name="Thomas B.C."/>
            <person name="Singh A."/>
            <person name="Wilkins M.J."/>
            <person name="Karaoz U."/>
            <person name="Brodie E.L."/>
            <person name="Williams K.H."/>
            <person name="Hubbard S.S."/>
            <person name="Banfield J.F."/>
        </authorList>
    </citation>
    <scope>NUCLEOTIDE SEQUENCE [LARGE SCALE GENOMIC DNA]</scope>
</reference>
<evidence type="ECO:0008006" key="4">
    <source>
        <dbReference type="Google" id="ProtNLM"/>
    </source>
</evidence>
<evidence type="ECO:0000256" key="1">
    <source>
        <dbReference type="ARBA" id="ARBA00022649"/>
    </source>
</evidence>
<keyword evidence="1" id="KW-1277">Toxin-antitoxin system</keyword>
<dbReference type="AlphaFoldDB" id="A0A1G2KR32"/>
<gene>
    <name evidence="2" type="ORF">A3C12_00675</name>
</gene>
<dbReference type="Pfam" id="PF15738">
    <property type="entry name" value="YafQ_toxin"/>
    <property type="match status" value="1"/>
</dbReference>
<accession>A0A1G2KR32</accession>
<evidence type="ECO:0000313" key="2">
    <source>
        <dbReference type="EMBL" id="OHA01052.1"/>
    </source>
</evidence>